<reference evidence="3" key="1">
    <citation type="submission" date="2017-10" db="EMBL/GenBank/DDBJ databases">
        <authorList>
            <person name="Regsiter A."/>
            <person name="William W."/>
        </authorList>
    </citation>
    <scope>NUCLEOTIDE SEQUENCE [LARGE SCALE GENOMIC DNA]</scope>
</reference>
<protein>
    <submittedName>
        <fullName evidence="2">Uncharacterized protein</fullName>
    </submittedName>
</protein>
<feature type="region of interest" description="Disordered" evidence="1">
    <location>
        <begin position="1"/>
        <end position="58"/>
    </location>
</feature>
<sequence>MKPRHQDAHTKKARRGWAGRSKVGFTKPAGGGHEVDGQSAAFSPAALPRAQRTALASL</sequence>
<evidence type="ECO:0000256" key="1">
    <source>
        <dbReference type="SAM" id="MobiDB-lite"/>
    </source>
</evidence>
<organism evidence="2 3">
    <name type="scientific">Methylorubrum extorquens</name>
    <name type="common">Methylobacterium dichloromethanicum</name>
    <name type="synonym">Methylobacterium extorquens</name>
    <dbReference type="NCBI Taxonomy" id="408"/>
    <lineage>
        <taxon>Bacteria</taxon>
        <taxon>Pseudomonadati</taxon>
        <taxon>Pseudomonadota</taxon>
        <taxon>Alphaproteobacteria</taxon>
        <taxon>Hyphomicrobiales</taxon>
        <taxon>Methylobacteriaceae</taxon>
        <taxon>Methylorubrum</taxon>
    </lineage>
</organism>
<name>A0A2N9AXE7_METEX</name>
<proteinExistence type="predicted"/>
<feature type="compositionally biased region" description="Basic and acidic residues" evidence="1">
    <location>
        <begin position="1"/>
        <end position="10"/>
    </location>
</feature>
<dbReference type="AlphaFoldDB" id="A0A2N9AXE7"/>
<evidence type="ECO:0000313" key="3">
    <source>
        <dbReference type="Proteomes" id="UP000233769"/>
    </source>
</evidence>
<dbReference type="EMBL" id="LT962688">
    <property type="protein sequence ID" value="SOR31989.1"/>
    <property type="molecule type" value="Genomic_DNA"/>
</dbReference>
<accession>A0A2N9AXE7</accession>
<gene>
    <name evidence="2" type="ORF">TK0001_5423</name>
</gene>
<dbReference type="Proteomes" id="UP000233769">
    <property type="component" value="Chromosome tk0001"/>
</dbReference>
<evidence type="ECO:0000313" key="2">
    <source>
        <dbReference type="EMBL" id="SOR31989.1"/>
    </source>
</evidence>